<feature type="domain" description="Carrier" evidence="1">
    <location>
        <begin position="38"/>
        <end position="80"/>
    </location>
</feature>
<dbReference type="AlphaFoldDB" id="A0A1I1LC31"/>
<dbReference type="Gene3D" id="1.10.1200.10">
    <property type="entry name" value="ACP-like"/>
    <property type="match status" value="1"/>
</dbReference>
<dbReference type="InterPro" id="IPR009081">
    <property type="entry name" value="PP-bd_ACP"/>
</dbReference>
<dbReference type="Proteomes" id="UP000199207">
    <property type="component" value="Unassembled WGS sequence"/>
</dbReference>
<proteinExistence type="predicted"/>
<sequence>MASETLPGTFAGLTEDGVRDLLRAVGLGPETVSDAAAFATSFEDLGLDSLARVETASRIKERFGVDIEEELTAETTPEEMRRLVKDRLAASPSAPAA</sequence>
<dbReference type="SUPFAM" id="SSF47336">
    <property type="entry name" value="ACP-like"/>
    <property type="match status" value="1"/>
</dbReference>
<dbReference type="Pfam" id="PF00550">
    <property type="entry name" value="PP-binding"/>
    <property type="match status" value="1"/>
</dbReference>
<dbReference type="OrthoDB" id="3537906at2"/>
<evidence type="ECO:0000313" key="2">
    <source>
        <dbReference type="EMBL" id="SFC70697.1"/>
    </source>
</evidence>
<accession>A0A1I1LC31</accession>
<evidence type="ECO:0000259" key="1">
    <source>
        <dbReference type="Pfam" id="PF00550"/>
    </source>
</evidence>
<dbReference type="RefSeq" id="WP_093838730.1">
    <property type="nucleotide sequence ID" value="NZ_FOLM01000005.1"/>
</dbReference>
<evidence type="ECO:0000313" key="3">
    <source>
        <dbReference type="Proteomes" id="UP000199207"/>
    </source>
</evidence>
<dbReference type="STRING" id="910347.SAMN05421773_105154"/>
<dbReference type="InterPro" id="IPR036736">
    <property type="entry name" value="ACP-like_sf"/>
</dbReference>
<reference evidence="2 3" key="1">
    <citation type="submission" date="2016-10" db="EMBL/GenBank/DDBJ databases">
        <authorList>
            <person name="de Groot N.N."/>
        </authorList>
    </citation>
    <scope>NUCLEOTIDE SEQUENCE [LARGE SCALE GENOMIC DNA]</scope>
    <source>
        <strain evidence="2 3">CGMCC 4.5739</strain>
    </source>
</reference>
<dbReference type="EMBL" id="FOLM01000005">
    <property type="protein sequence ID" value="SFC70697.1"/>
    <property type="molecule type" value="Genomic_DNA"/>
</dbReference>
<gene>
    <name evidence="2" type="ORF">SAMN05421773_105154</name>
</gene>
<organism evidence="2 3">
    <name type="scientific">Streptomyces aidingensis</name>
    <dbReference type="NCBI Taxonomy" id="910347"/>
    <lineage>
        <taxon>Bacteria</taxon>
        <taxon>Bacillati</taxon>
        <taxon>Actinomycetota</taxon>
        <taxon>Actinomycetes</taxon>
        <taxon>Kitasatosporales</taxon>
        <taxon>Streptomycetaceae</taxon>
        <taxon>Streptomyces</taxon>
    </lineage>
</organism>
<keyword evidence="3" id="KW-1185">Reference proteome</keyword>
<protein>
    <submittedName>
        <fullName evidence="2">Act minimal PKS acyl carrier protein/minimal PKS acyl carrier protein</fullName>
    </submittedName>
</protein>
<name>A0A1I1LC31_9ACTN</name>